<proteinExistence type="predicted"/>
<dbReference type="GO" id="GO:0032153">
    <property type="term" value="C:cell division site"/>
    <property type="evidence" value="ECO:0007669"/>
    <property type="project" value="TreeGrafter"/>
</dbReference>
<feature type="transmembrane region" description="Helical" evidence="6">
    <location>
        <begin position="69"/>
        <end position="89"/>
    </location>
</feature>
<comment type="subcellular location">
    <subcellularLocation>
        <location evidence="1">Membrane</location>
        <topology evidence="1">Multi-pass membrane protein</topology>
    </subcellularLocation>
</comment>
<keyword evidence="3" id="KW-0133">Cell shape</keyword>
<organism evidence="7 8">
    <name type="scientific">Candidatus Woykebacteria bacterium RBG_19FT_COMBO_43_10</name>
    <dbReference type="NCBI Taxonomy" id="1802598"/>
    <lineage>
        <taxon>Bacteria</taxon>
        <taxon>Candidatus Woykeibacteriota</taxon>
    </lineage>
</organism>
<feature type="transmembrane region" description="Helical" evidence="6">
    <location>
        <begin position="129"/>
        <end position="147"/>
    </location>
</feature>
<keyword evidence="4 6" id="KW-1133">Transmembrane helix</keyword>
<feature type="transmembrane region" description="Helical" evidence="6">
    <location>
        <begin position="264"/>
        <end position="284"/>
    </location>
</feature>
<evidence type="ECO:0000313" key="7">
    <source>
        <dbReference type="EMBL" id="OGY28334.1"/>
    </source>
</evidence>
<reference evidence="7 8" key="1">
    <citation type="journal article" date="2016" name="Nat. Commun.">
        <title>Thousands of microbial genomes shed light on interconnected biogeochemical processes in an aquifer system.</title>
        <authorList>
            <person name="Anantharaman K."/>
            <person name="Brown C.T."/>
            <person name="Hug L.A."/>
            <person name="Sharon I."/>
            <person name="Castelle C.J."/>
            <person name="Probst A.J."/>
            <person name="Thomas B.C."/>
            <person name="Singh A."/>
            <person name="Wilkins M.J."/>
            <person name="Karaoz U."/>
            <person name="Brodie E.L."/>
            <person name="Williams K.H."/>
            <person name="Hubbard S.S."/>
            <person name="Banfield J.F."/>
        </authorList>
    </citation>
    <scope>NUCLEOTIDE SEQUENCE [LARGE SCALE GENOMIC DNA]</scope>
</reference>
<dbReference type="Proteomes" id="UP000176645">
    <property type="component" value="Unassembled WGS sequence"/>
</dbReference>
<dbReference type="PANTHER" id="PTHR30474:SF1">
    <property type="entry name" value="PEPTIDOGLYCAN GLYCOSYLTRANSFERASE MRDB"/>
    <property type="match status" value="1"/>
</dbReference>
<dbReference type="PANTHER" id="PTHR30474">
    <property type="entry name" value="CELL CYCLE PROTEIN"/>
    <property type="match status" value="1"/>
</dbReference>
<name>A0A1G1WKY2_9BACT</name>
<evidence type="ECO:0000256" key="4">
    <source>
        <dbReference type="ARBA" id="ARBA00022989"/>
    </source>
</evidence>
<evidence type="ECO:0000256" key="3">
    <source>
        <dbReference type="ARBA" id="ARBA00022960"/>
    </source>
</evidence>
<dbReference type="AlphaFoldDB" id="A0A1G1WKY2"/>
<feature type="transmembrane region" description="Helical" evidence="6">
    <location>
        <begin position="38"/>
        <end position="57"/>
    </location>
</feature>
<accession>A0A1G1WKY2</accession>
<evidence type="ECO:0000256" key="2">
    <source>
        <dbReference type="ARBA" id="ARBA00022692"/>
    </source>
</evidence>
<feature type="transmembrane region" description="Helical" evidence="6">
    <location>
        <begin position="159"/>
        <end position="191"/>
    </location>
</feature>
<evidence type="ECO:0008006" key="9">
    <source>
        <dbReference type="Google" id="ProtNLM"/>
    </source>
</evidence>
<dbReference type="GO" id="GO:0008360">
    <property type="term" value="P:regulation of cell shape"/>
    <property type="evidence" value="ECO:0007669"/>
    <property type="project" value="UniProtKB-KW"/>
</dbReference>
<dbReference type="InterPro" id="IPR001182">
    <property type="entry name" value="FtsW/RodA"/>
</dbReference>
<keyword evidence="2 6" id="KW-0812">Transmembrane</keyword>
<gene>
    <name evidence="7" type="ORF">A2Z42_03135</name>
</gene>
<dbReference type="GO" id="GO:0015648">
    <property type="term" value="F:lipid-linked peptidoglycan transporter activity"/>
    <property type="evidence" value="ECO:0007669"/>
    <property type="project" value="TreeGrafter"/>
</dbReference>
<evidence type="ECO:0000313" key="8">
    <source>
        <dbReference type="Proteomes" id="UP000176645"/>
    </source>
</evidence>
<feature type="transmembrane region" description="Helical" evidence="6">
    <location>
        <begin position="12"/>
        <end position="32"/>
    </location>
</feature>
<evidence type="ECO:0000256" key="6">
    <source>
        <dbReference type="SAM" id="Phobius"/>
    </source>
</evidence>
<feature type="transmembrane region" description="Helical" evidence="6">
    <location>
        <begin position="328"/>
        <end position="348"/>
    </location>
</feature>
<dbReference type="Pfam" id="PF01098">
    <property type="entry name" value="FTSW_RODA_SPOVE"/>
    <property type="match status" value="1"/>
</dbReference>
<evidence type="ECO:0000256" key="5">
    <source>
        <dbReference type="ARBA" id="ARBA00023136"/>
    </source>
</evidence>
<dbReference type="EMBL" id="MHCU01000004">
    <property type="protein sequence ID" value="OGY28334.1"/>
    <property type="molecule type" value="Genomic_DNA"/>
</dbReference>
<sequence>MVRFLKEIDFFLVTPALLLSSLGLLLIFSTSFESDPSFFVRQAVYIAFSLFIFLVISRLDFKAITHLSPISYVFLIVLLVLTFVTGVQVRGSVRWIDLGFITVQGSELAKPILVLTFASFLTRFPVSKLKYFLISIGLLFGPLILIARQPDLSNSLILFATWAFIAFMAGISLIHVFIFSGTLLLGAPFIWNFFLKSYQKARLVSFFNPNFDPQGANYNVVQALIALGSGQLTGRGLGRGTQSHLDFLPEGRTDFIFSVAGEELGFIGLGLIIILFGFLVCRVLKIAVSLKTSAGVLFCYGAAFLLSAQFFINAAMNMGIFPVSGITLPFISFGGSSITSMFILIGLVQSAKNSK</sequence>
<dbReference type="GO" id="GO:0051301">
    <property type="term" value="P:cell division"/>
    <property type="evidence" value="ECO:0007669"/>
    <property type="project" value="InterPro"/>
</dbReference>
<protein>
    <recommendedName>
        <fullName evidence="9">Rod shape-determining protein RodA</fullName>
    </recommendedName>
</protein>
<keyword evidence="5 6" id="KW-0472">Membrane</keyword>
<dbReference type="GO" id="GO:0005886">
    <property type="term" value="C:plasma membrane"/>
    <property type="evidence" value="ECO:0007669"/>
    <property type="project" value="TreeGrafter"/>
</dbReference>
<evidence type="ECO:0000256" key="1">
    <source>
        <dbReference type="ARBA" id="ARBA00004141"/>
    </source>
</evidence>
<feature type="transmembrane region" description="Helical" evidence="6">
    <location>
        <begin position="296"/>
        <end position="316"/>
    </location>
</feature>
<comment type="caution">
    <text evidence="7">The sequence shown here is derived from an EMBL/GenBank/DDBJ whole genome shotgun (WGS) entry which is preliminary data.</text>
</comment>